<dbReference type="Proteomes" id="UP000583752">
    <property type="component" value="Unassembled WGS sequence"/>
</dbReference>
<evidence type="ECO:0000256" key="2">
    <source>
        <dbReference type="SAM" id="MobiDB-lite"/>
    </source>
</evidence>
<dbReference type="Pfam" id="PF25990">
    <property type="entry name" value="Beta-barrel_YknX"/>
    <property type="match status" value="1"/>
</dbReference>
<feature type="region of interest" description="Disordered" evidence="2">
    <location>
        <begin position="286"/>
        <end position="307"/>
    </location>
</feature>
<reference evidence="4 5" key="1">
    <citation type="submission" date="2020-04" db="EMBL/GenBank/DDBJ databases">
        <title>Massilia sp. RP-1-19 isolated from soil.</title>
        <authorList>
            <person name="Dahal R.H."/>
        </authorList>
    </citation>
    <scope>NUCLEOTIDE SEQUENCE [LARGE SCALE GENOMIC DNA]</scope>
    <source>
        <strain evidence="4 5">RP-1-19</strain>
    </source>
</reference>
<dbReference type="PANTHER" id="PTHR30469:SF15">
    <property type="entry name" value="HLYD FAMILY OF SECRETION PROTEINS"/>
    <property type="match status" value="1"/>
</dbReference>
<dbReference type="PANTHER" id="PTHR30469">
    <property type="entry name" value="MULTIDRUG RESISTANCE PROTEIN MDTA"/>
    <property type="match status" value="1"/>
</dbReference>
<dbReference type="Gene3D" id="2.40.50.100">
    <property type="match status" value="1"/>
</dbReference>
<dbReference type="InterPro" id="IPR058636">
    <property type="entry name" value="Beta-barrel_YknX"/>
</dbReference>
<accession>A0A848HM59</accession>
<dbReference type="GO" id="GO:1990281">
    <property type="term" value="C:efflux pump complex"/>
    <property type="evidence" value="ECO:0007669"/>
    <property type="project" value="TreeGrafter"/>
</dbReference>
<dbReference type="Gene3D" id="2.40.30.170">
    <property type="match status" value="1"/>
</dbReference>
<gene>
    <name evidence="4" type="ORF">HHL21_15510</name>
</gene>
<dbReference type="EMBL" id="JABBGG010000008">
    <property type="protein sequence ID" value="NML62455.1"/>
    <property type="molecule type" value="Genomic_DNA"/>
</dbReference>
<proteinExistence type="inferred from homology"/>
<evidence type="ECO:0000313" key="5">
    <source>
        <dbReference type="Proteomes" id="UP000583752"/>
    </source>
</evidence>
<dbReference type="InterPro" id="IPR006143">
    <property type="entry name" value="RND_pump_MFP"/>
</dbReference>
<feature type="domain" description="YknX-like beta-barrel" evidence="3">
    <location>
        <begin position="129"/>
        <end position="201"/>
    </location>
</feature>
<dbReference type="AlphaFoldDB" id="A0A848HM59"/>
<evidence type="ECO:0000259" key="3">
    <source>
        <dbReference type="Pfam" id="PF25990"/>
    </source>
</evidence>
<dbReference type="GO" id="GO:0015562">
    <property type="term" value="F:efflux transmembrane transporter activity"/>
    <property type="evidence" value="ECO:0007669"/>
    <property type="project" value="TreeGrafter"/>
</dbReference>
<dbReference type="SUPFAM" id="SSF111369">
    <property type="entry name" value="HlyD-like secretion proteins"/>
    <property type="match status" value="1"/>
</dbReference>
<sequence length="307" mass="31798">MAQQDASRRSAAISIERAQLNLANQKRSLERSASLANAKFIGASAFEDARHKADLAAVELRASREAFQQAEAMLSLSKERLAKTEVRAPISGTATAVQIKVGETAVASATGIAGSSLMTIADVSGIMAEVSVDEADIAGVAAGQGARVYPSAYADKPVSGKVESVSLTPKVSTQGRNYIVKVRLDDSPLALRTGMTARVEIVLGGGTARPAVPLQAVLTEQPAGTKEKSASYVLAVVDGVVSKRTVELGLADDNNQEVLKGVVKGDTVAIGPARLLRELRDGDAVGALKADPKQSRSAQAPAAKDSL</sequence>
<dbReference type="NCBIfam" id="TIGR01730">
    <property type="entry name" value="RND_mfp"/>
    <property type="match status" value="1"/>
</dbReference>
<dbReference type="RefSeq" id="WP_169467445.1">
    <property type="nucleotide sequence ID" value="NZ_JABBGG010000008.1"/>
</dbReference>
<dbReference type="Gene3D" id="2.40.420.20">
    <property type="match status" value="1"/>
</dbReference>
<comment type="caution">
    <text evidence="4">The sequence shown here is derived from an EMBL/GenBank/DDBJ whole genome shotgun (WGS) entry which is preliminary data.</text>
</comment>
<keyword evidence="5" id="KW-1185">Reference proteome</keyword>
<organism evidence="4 5">
    <name type="scientific">Massilia polaris</name>
    <dbReference type="NCBI Taxonomy" id="2728846"/>
    <lineage>
        <taxon>Bacteria</taxon>
        <taxon>Pseudomonadati</taxon>
        <taxon>Pseudomonadota</taxon>
        <taxon>Betaproteobacteria</taxon>
        <taxon>Burkholderiales</taxon>
        <taxon>Oxalobacteraceae</taxon>
        <taxon>Telluria group</taxon>
        <taxon>Massilia</taxon>
    </lineage>
</organism>
<evidence type="ECO:0000256" key="1">
    <source>
        <dbReference type="ARBA" id="ARBA00009477"/>
    </source>
</evidence>
<name>A0A848HM59_9BURK</name>
<protein>
    <submittedName>
        <fullName evidence="4">Efflux RND transporter periplasmic adaptor subunit</fullName>
    </submittedName>
</protein>
<evidence type="ECO:0000313" key="4">
    <source>
        <dbReference type="EMBL" id="NML62455.1"/>
    </source>
</evidence>
<comment type="similarity">
    <text evidence="1">Belongs to the membrane fusion protein (MFP) (TC 8.A.1) family.</text>
</comment>